<keyword evidence="10" id="KW-1185">Reference proteome</keyword>
<dbReference type="Proteomes" id="UP000008909">
    <property type="component" value="Unassembled WGS sequence"/>
</dbReference>
<dbReference type="PANTHER" id="PTHR24241">
    <property type="entry name" value="NEUROPEPTIDE RECEPTOR-RELATED G-PROTEIN COUPLED RECEPTOR"/>
    <property type="match status" value="1"/>
</dbReference>
<evidence type="ECO:0000256" key="5">
    <source>
        <dbReference type="ARBA" id="ARBA00023136"/>
    </source>
</evidence>
<evidence type="ECO:0000313" key="10">
    <source>
        <dbReference type="Proteomes" id="UP000008909"/>
    </source>
</evidence>
<dbReference type="PRINTS" id="PR00237">
    <property type="entry name" value="GPCRRHODOPSN"/>
</dbReference>
<dbReference type="EMBL" id="DF143676">
    <property type="protein sequence ID" value="GAA53990.1"/>
    <property type="molecule type" value="Genomic_DNA"/>
</dbReference>
<dbReference type="GO" id="GO:0005886">
    <property type="term" value="C:plasma membrane"/>
    <property type="evidence" value="ECO:0007669"/>
    <property type="project" value="UniProtKB-SubCell"/>
</dbReference>
<keyword evidence="4 7" id="KW-1133">Transmembrane helix</keyword>
<gene>
    <name evidence="9" type="ORF">CLF_111815</name>
</gene>
<keyword evidence="6 9" id="KW-0675">Receptor</keyword>
<dbReference type="GO" id="GO:0032870">
    <property type="term" value="P:cellular response to hormone stimulus"/>
    <property type="evidence" value="ECO:0007669"/>
    <property type="project" value="TreeGrafter"/>
</dbReference>
<dbReference type="GO" id="GO:0004930">
    <property type="term" value="F:G protein-coupled receptor activity"/>
    <property type="evidence" value="ECO:0007669"/>
    <property type="project" value="InterPro"/>
</dbReference>
<accession>G7YM09</accession>
<keyword evidence="2" id="KW-1003">Cell membrane</keyword>
<evidence type="ECO:0000256" key="4">
    <source>
        <dbReference type="ARBA" id="ARBA00022989"/>
    </source>
</evidence>
<keyword evidence="5 7" id="KW-0472">Membrane</keyword>
<keyword evidence="3 7" id="KW-0812">Transmembrane</keyword>
<protein>
    <submittedName>
        <fullName evidence="9">Neuropeptide Y receptor</fullName>
    </submittedName>
</protein>
<feature type="transmembrane region" description="Helical" evidence="7">
    <location>
        <begin position="402"/>
        <end position="427"/>
    </location>
</feature>
<comment type="subcellular location">
    <subcellularLocation>
        <location evidence="1">Cell membrane</location>
        <topology evidence="1">Multi-pass membrane protein</topology>
    </subcellularLocation>
</comment>
<dbReference type="SUPFAM" id="SSF81321">
    <property type="entry name" value="Family A G protein-coupled receptor-like"/>
    <property type="match status" value="1"/>
</dbReference>
<evidence type="ECO:0000256" key="6">
    <source>
        <dbReference type="ARBA" id="ARBA00023170"/>
    </source>
</evidence>
<feature type="domain" description="G-protein coupled receptors family 1 profile" evidence="8">
    <location>
        <begin position="206"/>
        <end position="464"/>
    </location>
</feature>
<feature type="transmembrane region" description="Helical" evidence="7">
    <location>
        <begin position="190"/>
        <end position="214"/>
    </location>
</feature>
<reference key="2">
    <citation type="submission" date="2011-10" db="EMBL/GenBank/DDBJ databases">
        <title>The genome and transcriptome sequence of Clonorchis sinensis provide insights into the carcinogenic liver fluke.</title>
        <authorList>
            <person name="Wang X."/>
            <person name="Huang Y."/>
            <person name="Chen W."/>
            <person name="Liu H."/>
            <person name="Guo L."/>
            <person name="Chen Y."/>
            <person name="Luo F."/>
            <person name="Zhou W."/>
            <person name="Sun J."/>
            <person name="Mao Q."/>
            <person name="Liang P."/>
            <person name="Zhou C."/>
            <person name="Tian Y."/>
            <person name="Men J."/>
            <person name="Lv X."/>
            <person name="Huang L."/>
            <person name="Zhou J."/>
            <person name="Hu Y."/>
            <person name="Li R."/>
            <person name="Zhang F."/>
            <person name="Lei H."/>
            <person name="Li X."/>
            <person name="Hu X."/>
            <person name="Liang C."/>
            <person name="Xu J."/>
            <person name="Wu Z."/>
            <person name="Yu X."/>
        </authorList>
    </citation>
    <scope>NUCLEOTIDE SEQUENCE</scope>
    <source>
        <strain>Henan</strain>
    </source>
</reference>
<feature type="transmembrane region" description="Helical" evidence="7">
    <location>
        <begin position="324"/>
        <end position="350"/>
    </location>
</feature>
<dbReference type="PANTHER" id="PTHR24241:SF76">
    <property type="entry name" value="NEUROPEPTIDE SIFAMIDE RECEPTOR"/>
    <property type="match status" value="1"/>
</dbReference>
<evidence type="ECO:0000256" key="1">
    <source>
        <dbReference type="ARBA" id="ARBA00004651"/>
    </source>
</evidence>
<dbReference type="Gene3D" id="1.20.1070.10">
    <property type="entry name" value="Rhodopsin 7-helix transmembrane proteins"/>
    <property type="match status" value="1"/>
</dbReference>
<evidence type="ECO:0000256" key="2">
    <source>
        <dbReference type="ARBA" id="ARBA00022475"/>
    </source>
</evidence>
<evidence type="ECO:0000259" key="8">
    <source>
        <dbReference type="PROSITE" id="PS50262"/>
    </source>
</evidence>
<dbReference type="AlphaFoldDB" id="G7YM09"/>
<organism evidence="9 10">
    <name type="scientific">Clonorchis sinensis</name>
    <name type="common">Chinese liver fluke</name>
    <dbReference type="NCBI Taxonomy" id="79923"/>
    <lineage>
        <taxon>Eukaryota</taxon>
        <taxon>Metazoa</taxon>
        <taxon>Spiralia</taxon>
        <taxon>Lophotrochozoa</taxon>
        <taxon>Platyhelminthes</taxon>
        <taxon>Trematoda</taxon>
        <taxon>Digenea</taxon>
        <taxon>Opisthorchiida</taxon>
        <taxon>Opisthorchiata</taxon>
        <taxon>Opisthorchiidae</taxon>
        <taxon>Clonorchis</taxon>
    </lineage>
</organism>
<evidence type="ECO:0000313" key="9">
    <source>
        <dbReference type="EMBL" id="GAA53990.1"/>
    </source>
</evidence>
<evidence type="ECO:0000256" key="3">
    <source>
        <dbReference type="ARBA" id="ARBA00022692"/>
    </source>
</evidence>
<reference evidence="9" key="1">
    <citation type="journal article" date="2011" name="Genome Biol.">
        <title>The draft genome of the carcinogenic human liver fluke Clonorchis sinensis.</title>
        <authorList>
            <person name="Wang X."/>
            <person name="Chen W."/>
            <person name="Huang Y."/>
            <person name="Sun J."/>
            <person name="Men J."/>
            <person name="Liu H."/>
            <person name="Luo F."/>
            <person name="Guo L."/>
            <person name="Lv X."/>
            <person name="Deng C."/>
            <person name="Zhou C."/>
            <person name="Fan Y."/>
            <person name="Li X."/>
            <person name="Huang L."/>
            <person name="Hu Y."/>
            <person name="Liang C."/>
            <person name="Hu X."/>
            <person name="Xu J."/>
            <person name="Yu X."/>
        </authorList>
    </citation>
    <scope>NUCLEOTIDE SEQUENCE [LARGE SCALE GENOMIC DNA]</scope>
    <source>
        <strain evidence="9">Henan</strain>
    </source>
</reference>
<dbReference type="InterPro" id="IPR017452">
    <property type="entry name" value="GPCR_Rhodpsn_7TM"/>
</dbReference>
<name>G7YM09_CLOSI</name>
<evidence type="ECO:0000256" key="7">
    <source>
        <dbReference type="SAM" id="Phobius"/>
    </source>
</evidence>
<dbReference type="GO" id="GO:0042277">
    <property type="term" value="F:peptide binding"/>
    <property type="evidence" value="ECO:0007669"/>
    <property type="project" value="TreeGrafter"/>
</dbReference>
<sequence length="506" mass="56241">MSPNEPHTGDYQRVSNQADASARSLNTMLTAACPAAATSESPEVRSRNLEESDGAISSVTVLASCINISNRQHASMQRESSLRARPTCCPACFSVQKLEGTKYTCLPRLKTDFEVFRVVTELGRIEAAAKCDARRAKRSVLELGPAAKLFEFGRGREGALGAMDVKKMYEEGISIVMNFKPPDLPLSAKFVISILVSILVAIAIFGNIAVIILLTTHRLCWKNRSSTYNGRKPQITGHSATCTFLLNLSVADLLHVVLCAPFTLVSDFLLIYWPFGEALCRIVNYAQGLVVSLCAFTHVVLSLDRLTAIKCPIWRRRKLSSFGARIIVLGIWLCAMTIPLPCLFVCHVVIGPMGKTYCQEIWPRTPENYSNFTASDRLNILSINGTPPYERLPDYLSSPLEVAYGLTLLLFQYAIPLTVITGTYLAIVYRIWGKRPPGECDVQRDEKRSTAKKRETFKKIQNIVGYWLRLIENKHQPDGCLECMQLINAEITSIAAPIYEHTIGPE</sequence>
<dbReference type="PROSITE" id="PS50262">
    <property type="entry name" value="G_PROTEIN_RECEP_F1_2"/>
    <property type="match status" value="1"/>
</dbReference>
<dbReference type="InterPro" id="IPR000276">
    <property type="entry name" value="GPCR_Rhodpsn"/>
</dbReference>
<dbReference type="Pfam" id="PF00001">
    <property type="entry name" value="7tm_1"/>
    <property type="match status" value="1"/>
</dbReference>
<feature type="transmembrane region" description="Helical" evidence="7">
    <location>
        <begin position="285"/>
        <end position="303"/>
    </location>
</feature>
<feature type="transmembrane region" description="Helical" evidence="7">
    <location>
        <begin position="253"/>
        <end position="273"/>
    </location>
</feature>
<proteinExistence type="predicted"/>